<dbReference type="AlphaFoldDB" id="A0A2Z6AZ72"/>
<accession>A0A2Z6AZ72</accession>
<proteinExistence type="predicted"/>
<protein>
    <submittedName>
        <fullName evidence="1">Uncharacterized protein</fullName>
    </submittedName>
</protein>
<keyword evidence="2" id="KW-1185">Reference proteome</keyword>
<dbReference type="Proteomes" id="UP000269883">
    <property type="component" value="Chromosome"/>
</dbReference>
<evidence type="ECO:0000313" key="2">
    <source>
        <dbReference type="Proteomes" id="UP000269883"/>
    </source>
</evidence>
<evidence type="ECO:0000313" key="1">
    <source>
        <dbReference type="EMBL" id="BBD08490.1"/>
    </source>
</evidence>
<reference evidence="1 2" key="1">
    <citation type="journal article" date="2018" name="Sci. Adv.">
        <title>Multi-heme cytochromes provide a pathway for survival in energy-limited environments.</title>
        <authorList>
            <person name="Deng X."/>
            <person name="Dohmae N."/>
            <person name="Nealson K.H."/>
            <person name="Hashimoto K."/>
            <person name="Okamoto A."/>
        </authorList>
    </citation>
    <scope>NUCLEOTIDE SEQUENCE [LARGE SCALE GENOMIC DNA]</scope>
    <source>
        <strain evidence="1 2">IS5</strain>
    </source>
</reference>
<dbReference type="KEGG" id="dfl:DFE_1764"/>
<dbReference type="EMBL" id="AP017378">
    <property type="protein sequence ID" value="BBD08490.1"/>
    <property type="molecule type" value="Genomic_DNA"/>
</dbReference>
<gene>
    <name evidence="1" type="ORF">DFE_1764</name>
</gene>
<sequence length="47" mass="5118">MVLLGGVLWGQTPRGVVWNLMQDISSIAIEASMKFVADLDGVEMMAH</sequence>
<organism evidence="1 2">
    <name type="scientific">Desulfovibrio ferrophilus</name>
    <dbReference type="NCBI Taxonomy" id="241368"/>
    <lineage>
        <taxon>Bacteria</taxon>
        <taxon>Pseudomonadati</taxon>
        <taxon>Thermodesulfobacteriota</taxon>
        <taxon>Desulfovibrionia</taxon>
        <taxon>Desulfovibrionales</taxon>
        <taxon>Desulfovibrionaceae</taxon>
        <taxon>Desulfovibrio</taxon>
    </lineage>
</organism>
<name>A0A2Z6AZ72_9BACT</name>